<organism evidence="7 8">
    <name type="scientific">Dispira parvispora</name>
    <dbReference type="NCBI Taxonomy" id="1520584"/>
    <lineage>
        <taxon>Eukaryota</taxon>
        <taxon>Fungi</taxon>
        <taxon>Fungi incertae sedis</taxon>
        <taxon>Zoopagomycota</taxon>
        <taxon>Kickxellomycotina</taxon>
        <taxon>Dimargaritomycetes</taxon>
        <taxon>Dimargaritales</taxon>
        <taxon>Dimargaritaceae</taxon>
        <taxon>Dispira</taxon>
    </lineage>
</organism>
<feature type="domain" description="WDR36/Utp21 N-terminal" evidence="6">
    <location>
        <begin position="108"/>
        <end position="362"/>
    </location>
</feature>
<evidence type="ECO:0000256" key="4">
    <source>
        <dbReference type="SAM" id="MobiDB-lite"/>
    </source>
</evidence>
<comment type="caution">
    <text evidence="7">The sequence shown here is derived from an EMBL/GenBank/DDBJ whole genome shotgun (WGS) entry which is preliminary data.</text>
</comment>
<dbReference type="Pfam" id="PF25168">
    <property type="entry name" value="Beta-prop_WDR36-Utp21_2nd"/>
    <property type="match status" value="1"/>
</dbReference>
<reference evidence="7" key="1">
    <citation type="submission" date="2022-07" db="EMBL/GenBank/DDBJ databases">
        <title>Phylogenomic reconstructions and comparative analyses of Kickxellomycotina fungi.</title>
        <authorList>
            <person name="Reynolds N.K."/>
            <person name="Stajich J.E."/>
            <person name="Barry K."/>
            <person name="Grigoriev I.V."/>
            <person name="Crous P."/>
            <person name="Smith M.E."/>
        </authorList>
    </citation>
    <scope>NUCLEOTIDE SEQUENCE</scope>
    <source>
        <strain evidence="7">RSA 1196</strain>
    </source>
</reference>
<dbReference type="SUPFAM" id="SSF50978">
    <property type="entry name" value="WD40 repeat-like"/>
    <property type="match status" value="2"/>
</dbReference>
<sequence length="962" mass="108250">MVTSLLPIQDINPDPLHAMENSHIQDTSSEVENDTDSESQQMDSRVSLKKRRQASSTKGYVPKIFQPFRFLGYITTEAPFSVYEHSGEYRLISSLGSNIQNVVLRSGRTELLTPGLEFPITSLTGSNRETFVTSGPYVVKLHRGKQVQCSPPPINETDSGEHLGQLVYFGSVLVALSANKKLKVYYRTNMDLYTTIEFQRHSAGFEPTVLVHPTTYLNKIVVGGSNGALQIWNLKTNKLLYETAALGSAVTALVQSPVVDVLAIGLADGTIALHNIRTDKRVVTYQQEGQVTSISFRSDGEKHFMASGTMDGTIVFWDLETRRLHYLLHGAHQGPVSHLYFLPKIPILISSGHDNAIRQWKFHETSSHPLLHKELAGFSEPPHLAHFYAEGDPRLLAACPDRSLRAFNTSTMDNAVEFGQNPSLTGIKKNRKSDSTKLPKITAMASNAHKAQDWTSIVTCHQEQTTAHLWLAHNRSLARDKLIPPEKSEITAVGITNDGNYAFTGQENGNVCKFSMQSTLLQQSFRHHTNSVTGVYCNRSNSQVVTTSLDGTVAFWEFNGGEPIRVVQVGLPISHSAYHPDNGLLVIASDDLVIRVYDTTTYTMVRKFIGHTNRITSLMFSPDGRWVVSSSFDATVRTWDLPSGHLVDWFEVHNPVTSVAFSPNGHFLATTHVDQRAVTLWINKSMYSFVPLRPVTQDSPPMLDVERAVRCQGHGNDMESEVDVEGEVNDDADTTMVSYKSPEQLAEELLTLSDMPKSKWQNILNLDIIKQRNKASKEVEKPKQAPFFLQTLPGVEPRFNLDAIEKDQSSADKENKDENALDSDRLISFNSFRPETQFVRELKQGEATEIPYESFMVYMKTLSPSAVDFELRSLSLENDFEELLLFLRAMKTVLQRRRDFELIQVYLNLFFRIHGDIIVENAEAFASQLEKIQELLQSEWQRVEEMLQYSQCLIDFSRASIH</sequence>
<accession>A0A9W8AWY8</accession>
<dbReference type="InterPro" id="IPR019775">
    <property type="entry name" value="WD40_repeat_CS"/>
</dbReference>
<keyword evidence="2" id="KW-0677">Repeat</keyword>
<dbReference type="Pfam" id="PF25171">
    <property type="entry name" value="Beta-prop_WDR36-Utp21_1st"/>
    <property type="match status" value="1"/>
</dbReference>
<dbReference type="InterPro" id="IPR015943">
    <property type="entry name" value="WD40/YVTN_repeat-like_dom_sf"/>
</dbReference>
<dbReference type="EMBL" id="JANBPY010000146">
    <property type="protein sequence ID" value="KAJ1968708.1"/>
    <property type="molecule type" value="Genomic_DNA"/>
</dbReference>
<evidence type="ECO:0000256" key="2">
    <source>
        <dbReference type="ARBA" id="ARBA00022737"/>
    </source>
</evidence>
<feature type="repeat" description="WD" evidence="3">
    <location>
        <begin position="525"/>
        <end position="566"/>
    </location>
</feature>
<dbReference type="PROSITE" id="PS00678">
    <property type="entry name" value="WD_REPEATS_1"/>
    <property type="match status" value="3"/>
</dbReference>
<dbReference type="AlphaFoldDB" id="A0A9W8AWY8"/>
<dbReference type="PROSITE" id="PS50082">
    <property type="entry name" value="WD_REPEATS_2"/>
    <property type="match status" value="4"/>
</dbReference>
<dbReference type="CDD" id="cd00200">
    <property type="entry name" value="WD40"/>
    <property type="match status" value="1"/>
</dbReference>
<feature type="repeat" description="WD" evidence="3">
    <location>
        <begin position="608"/>
        <end position="649"/>
    </location>
</feature>
<dbReference type="GO" id="GO:0006364">
    <property type="term" value="P:rRNA processing"/>
    <property type="evidence" value="ECO:0007669"/>
    <property type="project" value="InterPro"/>
</dbReference>
<dbReference type="InterPro" id="IPR036322">
    <property type="entry name" value="WD40_repeat_dom_sf"/>
</dbReference>
<dbReference type="Gene3D" id="2.130.10.10">
    <property type="entry name" value="YVTN repeat-like/Quinoprotein amine dehydrogenase"/>
    <property type="match status" value="2"/>
</dbReference>
<keyword evidence="1 3" id="KW-0853">WD repeat</keyword>
<dbReference type="InterPro" id="IPR059157">
    <property type="entry name" value="WDR36-Utp21_N"/>
</dbReference>
<dbReference type="PROSITE" id="PS50294">
    <property type="entry name" value="WD_REPEATS_REGION"/>
    <property type="match status" value="3"/>
</dbReference>
<dbReference type="SMART" id="SM00320">
    <property type="entry name" value="WD40"/>
    <property type="match status" value="10"/>
</dbReference>
<dbReference type="PANTHER" id="PTHR22840:SF12">
    <property type="entry name" value="WD REPEAT-CONTAINING PROTEIN 36"/>
    <property type="match status" value="1"/>
</dbReference>
<dbReference type="Pfam" id="PF04192">
    <property type="entry name" value="Utp21"/>
    <property type="match status" value="1"/>
</dbReference>
<evidence type="ECO:0000256" key="1">
    <source>
        <dbReference type="ARBA" id="ARBA00022574"/>
    </source>
</evidence>
<evidence type="ECO:0000313" key="7">
    <source>
        <dbReference type="EMBL" id="KAJ1968708.1"/>
    </source>
</evidence>
<evidence type="ECO:0000259" key="6">
    <source>
        <dbReference type="Pfam" id="PF25171"/>
    </source>
</evidence>
<feature type="region of interest" description="Disordered" evidence="4">
    <location>
        <begin position="1"/>
        <end position="52"/>
    </location>
</feature>
<dbReference type="GO" id="GO:0034388">
    <property type="term" value="C:Pwp2p-containing subcomplex of 90S preribosome"/>
    <property type="evidence" value="ECO:0007669"/>
    <property type="project" value="TreeGrafter"/>
</dbReference>
<feature type="domain" description="WDR36/Utp21 C-terminal" evidence="5">
    <location>
        <begin position="743"/>
        <end position="957"/>
    </location>
</feature>
<dbReference type="OrthoDB" id="10250769at2759"/>
<dbReference type="GO" id="GO:0032040">
    <property type="term" value="C:small-subunit processome"/>
    <property type="evidence" value="ECO:0007669"/>
    <property type="project" value="InterPro"/>
</dbReference>
<protein>
    <submittedName>
        <fullName evidence="7">rRNA-processing protein utp21</fullName>
    </submittedName>
</protein>
<feature type="repeat" description="WD" evidence="3">
    <location>
        <begin position="329"/>
        <end position="361"/>
    </location>
</feature>
<name>A0A9W8AWY8_9FUNG</name>
<evidence type="ECO:0000259" key="5">
    <source>
        <dbReference type="Pfam" id="PF04192"/>
    </source>
</evidence>
<evidence type="ECO:0000256" key="3">
    <source>
        <dbReference type="PROSITE-ProRule" id="PRU00221"/>
    </source>
</evidence>
<evidence type="ECO:0000313" key="8">
    <source>
        <dbReference type="Proteomes" id="UP001150925"/>
    </source>
</evidence>
<gene>
    <name evidence="7" type="primary">UTP21</name>
    <name evidence="7" type="ORF">IWQ62_001080</name>
</gene>
<dbReference type="InterPro" id="IPR007319">
    <property type="entry name" value="WDR36/Utp21_C"/>
</dbReference>
<dbReference type="Proteomes" id="UP001150925">
    <property type="component" value="Unassembled WGS sequence"/>
</dbReference>
<dbReference type="InterPro" id="IPR001680">
    <property type="entry name" value="WD40_rpt"/>
</dbReference>
<keyword evidence="8" id="KW-1185">Reference proteome</keyword>
<feature type="repeat" description="WD" evidence="3">
    <location>
        <begin position="284"/>
        <end position="327"/>
    </location>
</feature>
<dbReference type="PANTHER" id="PTHR22840">
    <property type="entry name" value="WD REPEAT-CONTAINING PROTEIN 36"/>
    <property type="match status" value="1"/>
</dbReference>
<proteinExistence type="predicted"/>